<dbReference type="Gene3D" id="3.20.20.140">
    <property type="entry name" value="Metal-dependent hydrolases"/>
    <property type="match status" value="1"/>
</dbReference>
<dbReference type="NCBIfam" id="TIGR00856">
    <property type="entry name" value="pyrC_dimer"/>
    <property type="match status" value="1"/>
</dbReference>
<evidence type="ECO:0000256" key="5">
    <source>
        <dbReference type="ARBA" id="ARBA00022801"/>
    </source>
</evidence>
<dbReference type="PIRSF" id="PIRSF001237">
    <property type="entry name" value="DHOdimr"/>
    <property type="match status" value="1"/>
</dbReference>
<evidence type="ECO:0000256" key="6">
    <source>
        <dbReference type="ARBA" id="ARBA00022833"/>
    </source>
</evidence>
<dbReference type="SUPFAM" id="SSF51556">
    <property type="entry name" value="Metallo-dependent hydrolases"/>
    <property type="match status" value="1"/>
</dbReference>
<dbReference type="FunFam" id="3.20.20.140:FF:000071">
    <property type="entry name" value="Dihydroorotase, homodimeric type, variant"/>
    <property type="match status" value="1"/>
</dbReference>
<evidence type="ECO:0000313" key="10">
    <source>
        <dbReference type="Proteomes" id="UP001212841"/>
    </source>
</evidence>
<dbReference type="GO" id="GO:0006207">
    <property type="term" value="P:'de novo' pyrimidine nucleobase biosynthetic process"/>
    <property type="evidence" value="ECO:0007669"/>
    <property type="project" value="TreeGrafter"/>
</dbReference>
<dbReference type="AlphaFoldDB" id="A0AAD5X6N1"/>
<keyword evidence="7" id="KW-0665">Pyrimidine biosynthesis</keyword>
<keyword evidence="10" id="KW-1185">Reference proteome</keyword>
<dbReference type="InterPro" id="IPR032466">
    <property type="entry name" value="Metal_Hydrolase"/>
</dbReference>
<reference evidence="9" key="1">
    <citation type="submission" date="2020-05" db="EMBL/GenBank/DDBJ databases">
        <title>Phylogenomic resolution of chytrid fungi.</title>
        <authorList>
            <person name="Stajich J.E."/>
            <person name="Amses K."/>
            <person name="Simmons R."/>
            <person name="Seto K."/>
            <person name="Myers J."/>
            <person name="Bonds A."/>
            <person name="Quandt C.A."/>
            <person name="Barry K."/>
            <person name="Liu P."/>
            <person name="Grigoriev I."/>
            <person name="Longcore J.E."/>
            <person name="James T.Y."/>
        </authorList>
    </citation>
    <scope>NUCLEOTIDE SEQUENCE</scope>
    <source>
        <strain evidence="9">JEL0318</strain>
    </source>
</reference>
<dbReference type="EC" id="3.5.2.3" evidence="3"/>
<evidence type="ECO:0000256" key="7">
    <source>
        <dbReference type="ARBA" id="ARBA00022975"/>
    </source>
</evidence>
<evidence type="ECO:0000256" key="1">
    <source>
        <dbReference type="ARBA" id="ARBA00004880"/>
    </source>
</evidence>
<dbReference type="CDD" id="cd01294">
    <property type="entry name" value="DHOase"/>
    <property type="match status" value="1"/>
</dbReference>
<dbReference type="PANTHER" id="PTHR43137:SF1">
    <property type="entry name" value="DIHYDROOROTASE"/>
    <property type="match status" value="1"/>
</dbReference>
<dbReference type="InterPro" id="IPR004721">
    <property type="entry name" value="DHOdimr"/>
</dbReference>
<dbReference type="PANTHER" id="PTHR43137">
    <property type="entry name" value="DIHYDROOROTASE"/>
    <property type="match status" value="1"/>
</dbReference>
<protein>
    <recommendedName>
        <fullName evidence="3">dihydroorotase</fullName>
        <ecNumber evidence="3">3.5.2.3</ecNumber>
    </recommendedName>
</protein>
<dbReference type="InterPro" id="IPR002195">
    <property type="entry name" value="Dihydroorotase_CS"/>
</dbReference>
<keyword evidence="6" id="KW-0862">Zinc</keyword>
<dbReference type="GO" id="GO:0006221">
    <property type="term" value="P:pyrimidine nucleotide biosynthetic process"/>
    <property type="evidence" value="ECO:0007669"/>
    <property type="project" value="UniProtKB-KW"/>
</dbReference>
<dbReference type="PROSITE" id="PS00483">
    <property type="entry name" value="DIHYDROOROTASE_2"/>
    <property type="match status" value="1"/>
</dbReference>
<dbReference type="HAMAP" id="MF_00219">
    <property type="entry name" value="PyrC_classII"/>
    <property type="match status" value="1"/>
</dbReference>
<dbReference type="GO" id="GO:0004151">
    <property type="term" value="F:dihydroorotase activity"/>
    <property type="evidence" value="ECO:0007669"/>
    <property type="project" value="UniProtKB-EC"/>
</dbReference>
<comment type="pathway">
    <text evidence="1">Pyrimidine metabolism; UMP biosynthesis via de novo pathway; (S)-dihydroorotate from bicarbonate: step 3/3.</text>
</comment>
<sequence length="326" mass="36051">MKLVTPLIRKGGVSTALVMPNLKPTISNTDQALAYKAELQALAPEVQFLMTLYLNPDLTPAEIEKAAKAGVVGVKSYPRGVTTNSEGGIEDYRIYYPVFEAMQKHNMILNLHGEIPSDPDNDICVLNAEERFLSHLKQLHTDFPTLRIVLEHATTKAAVEAVKSLGDTVGCTITVHHLQLIVDDWAGQCHHFCKPVAKYPHDRAALRQVIKDGHPRFFLGTDSAPHPRHLKENASSCAGVFTGSHVLPYLATILESFGALDRLQSFACENGRRFYQLGERSATAGQVTLQRTEFTVPEELEYVDDEGAERAIVPFMAGKKLTWSFA</sequence>
<evidence type="ECO:0000259" key="8">
    <source>
        <dbReference type="Pfam" id="PF04909"/>
    </source>
</evidence>
<keyword evidence="5" id="KW-0378">Hydrolase</keyword>
<evidence type="ECO:0000313" key="9">
    <source>
        <dbReference type="EMBL" id="KAJ3057377.1"/>
    </source>
</evidence>
<accession>A0AAD5X6N1</accession>
<feature type="domain" description="Amidohydrolase-related" evidence="8">
    <location>
        <begin position="38"/>
        <end position="153"/>
    </location>
</feature>
<evidence type="ECO:0000256" key="4">
    <source>
        <dbReference type="ARBA" id="ARBA00022723"/>
    </source>
</evidence>
<dbReference type="InterPro" id="IPR006680">
    <property type="entry name" value="Amidohydro-rel"/>
</dbReference>
<keyword evidence="4" id="KW-0479">Metal-binding</keyword>
<dbReference type="GO" id="GO:0005737">
    <property type="term" value="C:cytoplasm"/>
    <property type="evidence" value="ECO:0007669"/>
    <property type="project" value="TreeGrafter"/>
</dbReference>
<proteinExistence type="inferred from homology"/>
<evidence type="ECO:0000256" key="2">
    <source>
        <dbReference type="ARBA" id="ARBA00005631"/>
    </source>
</evidence>
<dbReference type="GO" id="GO:0046872">
    <property type="term" value="F:metal ion binding"/>
    <property type="evidence" value="ECO:0007669"/>
    <property type="project" value="UniProtKB-KW"/>
</dbReference>
<comment type="similarity">
    <text evidence="2">Belongs to the metallo-dependent hydrolases superfamily. DHOase family. Class II DHOase subfamily.</text>
</comment>
<gene>
    <name evidence="9" type="ORF">HK097_008472</name>
</gene>
<evidence type="ECO:0000256" key="3">
    <source>
        <dbReference type="ARBA" id="ARBA00012860"/>
    </source>
</evidence>
<comment type="caution">
    <text evidence="9">The sequence shown here is derived from an EMBL/GenBank/DDBJ whole genome shotgun (WGS) entry which is preliminary data.</text>
</comment>
<organism evidence="9 10">
    <name type="scientific">Rhizophlyctis rosea</name>
    <dbReference type="NCBI Taxonomy" id="64517"/>
    <lineage>
        <taxon>Eukaryota</taxon>
        <taxon>Fungi</taxon>
        <taxon>Fungi incertae sedis</taxon>
        <taxon>Chytridiomycota</taxon>
        <taxon>Chytridiomycota incertae sedis</taxon>
        <taxon>Chytridiomycetes</taxon>
        <taxon>Rhizophlyctidales</taxon>
        <taxon>Rhizophlyctidaceae</taxon>
        <taxon>Rhizophlyctis</taxon>
    </lineage>
</organism>
<dbReference type="Pfam" id="PF04909">
    <property type="entry name" value="Amidohydro_2"/>
    <property type="match status" value="1"/>
</dbReference>
<name>A0AAD5X6N1_9FUNG</name>
<dbReference type="Proteomes" id="UP001212841">
    <property type="component" value="Unassembled WGS sequence"/>
</dbReference>
<dbReference type="EMBL" id="JADGJD010000005">
    <property type="protein sequence ID" value="KAJ3057377.1"/>
    <property type="molecule type" value="Genomic_DNA"/>
</dbReference>